<keyword evidence="7" id="KW-0479">Metal-binding</keyword>
<dbReference type="GO" id="GO:0051539">
    <property type="term" value="F:4 iron, 4 sulfur cluster binding"/>
    <property type="evidence" value="ECO:0007669"/>
    <property type="project" value="UniProtKB-KW"/>
</dbReference>
<dbReference type="Pfam" id="PF00175">
    <property type="entry name" value="NAD_binding_1"/>
    <property type="match status" value="1"/>
</dbReference>
<feature type="domain" description="4Fe-4S" evidence="17">
    <location>
        <begin position="80"/>
        <end position="140"/>
    </location>
</feature>
<proteinExistence type="predicted"/>
<dbReference type="InterPro" id="IPR039261">
    <property type="entry name" value="FNR_nucleotide-bd"/>
</dbReference>
<dbReference type="Gene3D" id="1.20.990.10">
    <property type="entry name" value="NADPH-cytochrome p450 Reductase, Chain A, domain 3"/>
    <property type="match status" value="1"/>
</dbReference>
<dbReference type="PROSITE" id="PS51384">
    <property type="entry name" value="FAD_FR"/>
    <property type="match status" value="1"/>
</dbReference>
<dbReference type="Gene3D" id="3.40.50.80">
    <property type="entry name" value="Nucleotide-binding domain of ferredoxin-NADP reductase (FNR) module"/>
    <property type="match status" value="1"/>
</dbReference>
<evidence type="ECO:0000259" key="17">
    <source>
        <dbReference type="PROSITE" id="PS51656"/>
    </source>
</evidence>
<sequence>MNQMTPPPKIEIIPSSAPFSEAQRSWLNGFFAGLLSTEGPTALSAEQGAAVLQGPAGDGDDGEAPWHDQTMPISDRMKLAAGRPLRRRMMAAMAQQDCGQCGYNCHDYSEAIAGKTEARLNLCVPGGKETARMLKTLHEELEKAPASTGLAAAPAAAAPAVAAEPGRSRDNPVTATFVSRRLLNKPGSEKETWHIDFDLSGAGLDYVVGDSFGIFARNDVGHVDQIIALLGASHTTKVRGRTLREVLIDDVSLAPAPDSLFELLSFIAGGALREKARALAQGEDPDGDAATLDVMAALQKFSGVRPHPEAFVEALEPLQPRLYSISSSHNATPGKLSLTVDCVRYVIGKRKRLGLASTFLAERINPGDEVKVYVQKAHGFALPRDPNTPIIMIGPGTGVAPFRAFLLDRKATGAPGRNWLFFGHQRSDCDFFYADELNALKTSGVLTRLSLAWSRDGDRRFYVQDRMRELGREVWTWLADGANLYICGDAKRMAKDVERALVDIVAQFGARSTDEAVQFVADLKKKGRFQQDVY</sequence>
<dbReference type="GO" id="GO:0004783">
    <property type="term" value="F:sulfite reductase (NADPH) activity"/>
    <property type="evidence" value="ECO:0007669"/>
    <property type="project" value="UniProtKB-EC"/>
</dbReference>
<evidence type="ECO:0000256" key="6">
    <source>
        <dbReference type="ARBA" id="ARBA00022643"/>
    </source>
</evidence>
<keyword evidence="11 18" id="KW-0560">Oxidoreductase</keyword>
<dbReference type="Pfam" id="PF00667">
    <property type="entry name" value="FAD_binding_1"/>
    <property type="match status" value="2"/>
</dbReference>
<keyword evidence="14" id="KW-0028">Amino-acid biosynthesis</keyword>
<dbReference type="Gene3D" id="1.10.15.40">
    <property type="entry name" value="Electron transport complex subunit B, putative Fe-S cluster"/>
    <property type="match status" value="1"/>
</dbReference>
<dbReference type="Proteomes" id="UP000680805">
    <property type="component" value="Chromosome"/>
</dbReference>
<evidence type="ECO:0000313" key="19">
    <source>
        <dbReference type="Proteomes" id="UP000680805"/>
    </source>
</evidence>
<dbReference type="GO" id="GO:0050660">
    <property type="term" value="F:flavin adenine dinucleotide binding"/>
    <property type="evidence" value="ECO:0007669"/>
    <property type="project" value="TreeGrafter"/>
</dbReference>
<accession>A0A975RQY8</accession>
<keyword evidence="14" id="KW-0198">Cysteine biosynthesis</keyword>
<dbReference type="GO" id="GO:0046872">
    <property type="term" value="F:metal ion binding"/>
    <property type="evidence" value="ECO:0007669"/>
    <property type="project" value="UniProtKB-KW"/>
</dbReference>
<organism evidence="18 19">
    <name type="scientific">Bradyrhizobium sediminis</name>
    <dbReference type="NCBI Taxonomy" id="2840469"/>
    <lineage>
        <taxon>Bacteria</taxon>
        <taxon>Pseudomonadati</taxon>
        <taxon>Pseudomonadota</taxon>
        <taxon>Alphaproteobacteria</taxon>
        <taxon>Hyphomicrobiales</taxon>
        <taxon>Nitrobacteraceae</taxon>
        <taxon>Bradyrhizobium</taxon>
    </lineage>
</organism>
<dbReference type="CDD" id="cd06199">
    <property type="entry name" value="SiR"/>
    <property type="match status" value="1"/>
</dbReference>
<dbReference type="GO" id="GO:0010181">
    <property type="term" value="F:FMN binding"/>
    <property type="evidence" value="ECO:0007669"/>
    <property type="project" value="TreeGrafter"/>
</dbReference>
<dbReference type="PANTHER" id="PTHR19384">
    <property type="entry name" value="NITRIC OXIDE SYNTHASE-RELATED"/>
    <property type="match status" value="1"/>
</dbReference>
<comment type="cofactor">
    <cofactor evidence="2">
        <name>FAD</name>
        <dbReference type="ChEBI" id="CHEBI:57692"/>
    </cofactor>
</comment>
<evidence type="ECO:0000256" key="7">
    <source>
        <dbReference type="ARBA" id="ARBA00022723"/>
    </source>
</evidence>
<dbReference type="InterPro" id="IPR001433">
    <property type="entry name" value="OxRdtase_FAD/NAD-bd"/>
</dbReference>
<dbReference type="FunFam" id="3.40.50.80:FF:000001">
    <property type="entry name" value="NADPH--cytochrome P450 reductase 1"/>
    <property type="match status" value="1"/>
</dbReference>
<keyword evidence="4" id="KW-0004">4Fe-4S</keyword>
<keyword evidence="8" id="KW-0274">FAD</keyword>
<dbReference type="NCBIfam" id="NF004859">
    <property type="entry name" value="PRK06214.1"/>
    <property type="match status" value="1"/>
</dbReference>
<evidence type="ECO:0000256" key="12">
    <source>
        <dbReference type="ARBA" id="ARBA00023004"/>
    </source>
</evidence>
<evidence type="ECO:0000313" key="18">
    <source>
        <dbReference type="EMBL" id="QWG16156.1"/>
    </source>
</evidence>
<dbReference type="GO" id="GO:0019344">
    <property type="term" value="P:cysteine biosynthetic process"/>
    <property type="evidence" value="ECO:0007669"/>
    <property type="project" value="UniProtKB-KW"/>
</dbReference>
<comment type="cofactor">
    <cofactor evidence="1">
        <name>FMN</name>
        <dbReference type="ChEBI" id="CHEBI:58210"/>
    </cofactor>
</comment>
<keyword evidence="12" id="KW-0408">Iron</keyword>
<keyword evidence="13" id="KW-0411">Iron-sulfur</keyword>
<dbReference type="InterPro" id="IPR017938">
    <property type="entry name" value="Riboflavin_synthase-like_b-brl"/>
</dbReference>
<evidence type="ECO:0000256" key="8">
    <source>
        <dbReference type="ARBA" id="ARBA00022827"/>
    </source>
</evidence>
<keyword evidence="9" id="KW-0521">NADP</keyword>
<dbReference type="PROSITE" id="PS51656">
    <property type="entry name" value="4FE4S"/>
    <property type="match status" value="1"/>
</dbReference>
<evidence type="ECO:0000256" key="13">
    <source>
        <dbReference type="ARBA" id="ARBA00023014"/>
    </source>
</evidence>
<dbReference type="RefSeq" id="WP_215611894.1">
    <property type="nucleotide sequence ID" value="NZ_CP076135.1"/>
</dbReference>
<comment type="catalytic activity">
    <reaction evidence="15">
        <text>hydrogen sulfide + 3 NADP(+) + 3 H2O = sulfite + 3 NADPH + 4 H(+)</text>
        <dbReference type="Rhea" id="RHEA:13801"/>
        <dbReference type="ChEBI" id="CHEBI:15377"/>
        <dbReference type="ChEBI" id="CHEBI:15378"/>
        <dbReference type="ChEBI" id="CHEBI:17359"/>
        <dbReference type="ChEBI" id="CHEBI:29919"/>
        <dbReference type="ChEBI" id="CHEBI:57783"/>
        <dbReference type="ChEBI" id="CHEBI:58349"/>
        <dbReference type="EC" id="1.8.1.2"/>
    </reaction>
</comment>
<evidence type="ECO:0000259" key="16">
    <source>
        <dbReference type="PROSITE" id="PS51384"/>
    </source>
</evidence>
<reference evidence="18" key="1">
    <citation type="submission" date="2021-06" db="EMBL/GenBank/DDBJ databases">
        <title>Bradyrhizobium sp. S2-11-2 Genome sequencing.</title>
        <authorList>
            <person name="Jin L."/>
        </authorList>
    </citation>
    <scope>NUCLEOTIDE SEQUENCE</scope>
    <source>
        <strain evidence="18">S2-11-2</strain>
    </source>
</reference>
<evidence type="ECO:0000256" key="5">
    <source>
        <dbReference type="ARBA" id="ARBA00022630"/>
    </source>
</evidence>
<gene>
    <name evidence="18" type="ORF">KMZ68_13995</name>
</gene>
<dbReference type="PRINTS" id="PR00371">
    <property type="entry name" value="FPNCR"/>
</dbReference>
<dbReference type="GO" id="GO:0005829">
    <property type="term" value="C:cytosol"/>
    <property type="evidence" value="ECO:0007669"/>
    <property type="project" value="TreeGrafter"/>
</dbReference>
<dbReference type="PANTHER" id="PTHR19384:SF128">
    <property type="entry name" value="NADPH OXIDOREDUCTASE A"/>
    <property type="match status" value="1"/>
</dbReference>
<dbReference type="Gene3D" id="2.40.30.10">
    <property type="entry name" value="Translation factors"/>
    <property type="match status" value="1"/>
</dbReference>
<feature type="domain" description="FAD-binding FR-type" evidence="16">
    <location>
        <begin position="170"/>
        <end position="383"/>
    </location>
</feature>
<dbReference type="EC" id="1.8.1.2" evidence="3"/>
<dbReference type="KEGG" id="bsei:KMZ68_13995"/>
<dbReference type="InterPro" id="IPR007202">
    <property type="entry name" value="4Fe-4S_dom"/>
</dbReference>
<dbReference type="AlphaFoldDB" id="A0A975RQY8"/>
<dbReference type="InterPro" id="IPR001709">
    <property type="entry name" value="Flavoprot_Pyr_Nucl_cyt_Rdtase"/>
</dbReference>
<keyword evidence="10" id="KW-0813">Transport</keyword>
<evidence type="ECO:0000256" key="10">
    <source>
        <dbReference type="ARBA" id="ARBA00022982"/>
    </source>
</evidence>
<dbReference type="InterPro" id="IPR023173">
    <property type="entry name" value="NADPH_Cyt_P450_Rdtase_alpha"/>
</dbReference>
<keyword evidence="5" id="KW-0285">Flavoprotein</keyword>
<evidence type="ECO:0000256" key="2">
    <source>
        <dbReference type="ARBA" id="ARBA00001974"/>
    </source>
</evidence>
<dbReference type="SUPFAM" id="SSF63380">
    <property type="entry name" value="Riboflavin synthase domain-like"/>
    <property type="match status" value="1"/>
</dbReference>
<dbReference type="EMBL" id="CP076135">
    <property type="protein sequence ID" value="QWG16156.1"/>
    <property type="molecule type" value="Genomic_DNA"/>
</dbReference>
<evidence type="ECO:0000256" key="3">
    <source>
        <dbReference type="ARBA" id="ARBA00012604"/>
    </source>
</evidence>
<name>A0A975RQY8_9BRAD</name>
<protein>
    <recommendedName>
        <fullName evidence="3">assimilatory sulfite reductase (NADPH)</fullName>
        <ecNumber evidence="3">1.8.1.2</ecNumber>
    </recommendedName>
</protein>
<evidence type="ECO:0000256" key="11">
    <source>
        <dbReference type="ARBA" id="ARBA00023002"/>
    </source>
</evidence>
<dbReference type="SUPFAM" id="SSF52343">
    <property type="entry name" value="Ferredoxin reductase-like, C-terminal NADP-linked domain"/>
    <property type="match status" value="1"/>
</dbReference>
<keyword evidence="10" id="KW-0249">Electron transport</keyword>
<evidence type="ECO:0000256" key="15">
    <source>
        <dbReference type="ARBA" id="ARBA00052219"/>
    </source>
</evidence>
<evidence type="ECO:0000256" key="9">
    <source>
        <dbReference type="ARBA" id="ARBA00022857"/>
    </source>
</evidence>
<evidence type="ECO:0000256" key="1">
    <source>
        <dbReference type="ARBA" id="ARBA00001917"/>
    </source>
</evidence>
<dbReference type="InterPro" id="IPR017927">
    <property type="entry name" value="FAD-bd_FR_type"/>
</dbReference>
<keyword evidence="6" id="KW-0288">FMN</keyword>
<dbReference type="InterPro" id="IPR003097">
    <property type="entry name" value="CysJ-like_FAD-binding"/>
</dbReference>
<evidence type="ECO:0000256" key="4">
    <source>
        <dbReference type="ARBA" id="ARBA00022485"/>
    </source>
</evidence>
<evidence type="ECO:0000256" key="14">
    <source>
        <dbReference type="ARBA" id="ARBA00023192"/>
    </source>
</evidence>